<evidence type="ECO:0000259" key="1">
    <source>
        <dbReference type="PROSITE" id="PS51094"/>
    </source>
</evidence>
<evidence type="ECO:0000313" key="3">
    <source>
        <dbReference type="Proteomes" id="UP000672027"/>
    </source>
</evidence>
<evidence type="ECO:0000313" key="2">
    <source>
        <dbReference type="EMBL" id="QTR49774.1"/>
    </source>
</evidence>
<dbReference type="EMBL" id="CP072800">
    <property type="protein sequence ID" value="QTR49774.1"/>
    <property type="molecule type" value="Genomic_DNA"/>
</dbReference>
<gene>
    <name evidence="2" type="ORF">J8380_16345</name>
</gene>
<proteinExistence type="predicted"/>
<keyword evidence="2" id="KW-0813">Transport</keyword>
<protein>
    <submittedName>
        <fullName evidence="2">PTS sugar transporter subunit IIA</fullName>
    </submittedName>
</protein>
<reference evidence="2 3" key="1">
    <citation type="submission" date="2021-04" db="EMBL/GenBank/DDBJ databases">
        <title>Genomics, taxonomy and metabolism of representatives of sulfur bacteria of the genus Thiothrix: Thiothrix fructosivorans QT, Thiothrix unzii A1T and three new species, Thiothrix subterranea sp. nov., Thiothrix litoralis sp. nov. and 'Candidatus Thiothrix anitrata' sp. nov.</title>
        <authorList>
            <person name="Ravin N.V."/>
            <person name="Smolyakov D."/>
            <person name="Rudenko T.S."/>
            <person name="Mardanov A.V."/>
            <person name="Beletsky A.V."/>
            <person name="Markov N.D."/>
            <person name="Fomenkov A.I."/>
            <person name="Roberts R.J."/>
            <person name="Karnachuk O.V."/>
            <person name="Novikov A."/>
            <person name="Grabovich M.Y."/>
        </authorList>
    </citation>
    <scope>NUCLEOTIDE SEQUENCE [LARGE SCALE GENOMIC DNA]</scope>
    <source>
        <strain evidence="2 3">A52</strain>
    </source>
</reference>
<organism evidence="2 3">
    <name type="scientific">Candidatus Thiothrix anitrata</name>
    <dbReference type="NCBI Taxonomy" id="2823902"/>
    <lineage>
        <taxon>Bacteria</taxon>
        <taxon>Pseudomonadati</taxon>
        <taxon>Pseudomonadota</taxon>
        <taxon>Gammaproteobacteria</taxon>
        <taxon>Thiotrichales</taxon>
        <taxon>Thiotrichaceae</taxon>
        <taxon>Thiothrix</taxon>
    </lineage>
</organism>
<dbReference type="PROSITE" id="PS51094">
    <property type="entry name" value="PTS_EIIA_TYPE_2"/>
    <property type="match status" value="1"/>
</dbReference>
<feature type="domain" description="PTS EIIA type-2" evidence="1">
    <location>
        <begin position="6"/>
        <end position="149"/>
    </location>
</feature>
<dbReference type="InterPro" id="IPR016152">
    <property type="entry name" value="PTrfase/Anion_transptr"/>
</dbReference>
<dbReference type="RefSeq" id="WP_210226603.1">
    <property type="nucleotide sequence ID" value="NZ_CP072800.1"/>
</dbReference>
<keyword evidence="2" id="KW-0762">Sugar transport</keyword>
<dbReference type="SUPFAM" id="SSF55804">
    <property type="entry name" value="Phoshotransferase/anion transport protein"/>
    <property type="match status" value="1"/>
</dbReference>
<keyword evidence="3" id="KW-1185">Reference proteome</keyword>
<dbReference type="InterPro" id="IPR002178">
    <property type="entry name" value="PTS_EIIA_type-2_dom"/>
</dbReference>
<dbReference type="Gene3D" id="3.40.930.10">
    <property type="entry name" value="Mannitol-specific EII, Chain A"/>
    <property type="match status" value="1"/>
</dbReference>
<sequence>MMDIATLLAPERIAYAQEISSRKRVFERLAELLVNAQDDLSAEAVFDALTNREKLGSTALGNGVALPHTSIAIPEARGALLLLEEGLKMDAPDKKPVQVFMAILVPTDKASDFSPCITELASILLQKPLLEQLQHYREPDDILTYFNGLLPPPPQYYVTALAA</sequence>
<dbReference type="PANTHER" id="PTHR47738">
    <property type="entry name" value="PTS SYSTEM FRUCTOSE-LIKE EIIA COMPONENT-RELATED"/>
    <property type="match status" value="1"/>
</dbReference>
<dbReference type="Pfam" id="PF00359">
    <property type="entry name" value="PTS_EIIA_2"/>
    <property type="match status" value="1"/>
</dbReference>
<accession>A0ABX7X1J3</accession>
<dbReference type="InterPro" id="IPR051541">
    <property type="entry name" value="PTS_SugarTrans_NitroReg"/>
</dbReference>
<dbReference type="PANTHER" id="PTHR47738:SF1">
    <property type="entry name" value="NITROGEN REGULATORY PROTEIN"/>
    <property type="match status" value="1"/>
</dbReference>
<dbReference type="Proteomes" id="UP000672027">
    <property type="component" value="Chromosome"/>
</dbReference>
<name>A0ABX7X1J3_9GAMM</name>